<keyword evidence="3" id="KW-1185">Reference proteome</keyword>
<dbReference type="Gene3D" id="2.10.70.10">
    <property type="entry name" value="Complement Module, domain 1"/>
    <property type="match status" value="1"/>
</dbReference>
<feature type="compositionally biased region" description="Polar residues" evidence="1">
    <location>
        <begin position="13"/>
        <end position="22"/>
    </location>
</feature>
<dbReference type="InterPro" id="IPR019600">
    <property type="entry name" value="Hemin_uptake_protein_HemP"/>
</dbReference>
<evidence type="ECO:0000313" key="2">
    <source>
        <dbReference type="EMBL" id="TNB47917.1"/>
    </source>
</evidence>
<comment type="caution">
    <text evidence="2">The sequence shown here is derived from an EMBL/GenBank/DDBJ whole genome shotgun (WGS) entry which is preliminary data.</text>
</comment>
<feature type="region of interest" description="Disordered" evidence="1">
    <location>
        <begin position="1"/>
        <end position="22"/>
    </location>
</feature>
<feature type="compositionally biased region" description="Basic and acidic residues" evidence="1">
    <location>
        <begin position="1"/>
        <end position="12"/>
    </location>
</feature>
<sequence>MNDDKTAGRADASDNSAPVLQSETLFKGGNEVIIRHQGADYRMKITRQGKLILNK</sequence>
<reference evidence="2 3" key="2">
    <citation type="submission" date="2019-06" db="EMBL/GenBank/DDBJ databases">
        <title>Martelella lutilitoris sp. nov., isolated from a tidal mudflat.</title>
        <authorList>
            <person name="Kim Y.-J."/>
        </authorList>
    </citation>
    <scope>NUCLEOTIDE SEQUENCE [LARGE SCALE GENOMIC DNA]</scope>
    <source>
        <strain evidence="2 3">GH2-6</strain>
    </source>
</reference>
<accession>A0A5C4JRL9</accession>
<evidence type="ECO:0000313" key="3">
    <source>
        <dbReference type="Proteomes" id="UP000307874"/>
    </source>
</evidence>
<dbReference type="Proteomes" id="UP000307874">
    <property type="component" value="Unassembled WGS sequence"/>
</dbReference>
<dbReference type="EMBL" id="VCLB01000005">
    <property type="protein sequence ID" value="TNB47917.1"/>
    <property type="molecule type" value="Genomic_DNA"/>
</dbReference>
<reference evidence="2 3" key="1">
    <citation type="submission" date="2019-05" db="EMBL/GenBank/DDBJ databases">
        <authorList>
            <person name="Lee S.D."/>
        </authorList>
    </citation>
    <scope>NUCLEOTIDE SEQUENCE [LARGE SCALE GENOMIC DNA]</scope>
    <source>
        <strain evidence="2 3">GH2-6</strain>
    </source>
</reference>
<proteinExistence type="predicted"/>
<dbReference type="OrthoDB" id="7870498at2"/>
<name>A0A5C4JRL9_9HYPH</name>
<dbReference type="RefSeq" id="WP_138748362.1">
    <property type="nucleotide sequence ID" value="NZ_VCLB01000005.1"/>
</dbReference>
<protein>
    <submittedName>
        <fullName evidence="2">Hemin uptake protein HemP</fullName>
    </submittedName>
</protein>
<gene>
    <name evidence="2" type="primary">hemP</name>
    <name evidence="2" type="ORF">FF124_10035</name>
</gene>
<dbReference type="Pfam" id="PF10636">
    <property type="entry name" value="hemP"/>
    <property type="match status" value="1"/>
</dbReference>
<organism evidence="2 3">
    <name type="scientific">Martelella lutilitoris</name>
    <dbReference type="NCBI Taxonomy" id="2583532"/>
    <lineage>
        <taxon>Bacteria</taxon>
        <taxon>Pseudomonadati</taxon>
        <taxon>Pseudomonadota</taxon>
        <taxon>Alphaproteobacteria</taxon>
        <taxon>Hyphomicrobiales</taxon>
        <taxon>Aurantimonadaceae</taxon>
        <taxon>Martelella</taxon>
    </lineage>
</organism>
<dbReference type="AlphaFoldDB" id="A0A5C4JRL9"/>
<evidence type="ECO:0000256" key="1">
    <source>
        <dbReference type="SAM" id="MobiDB-lite"/>
    </source>
</evidence>